<evidence type="ECO:0000256" key="1">
    <source>
        <dbReference type="ARBA" id="ARBA00004613"/>
    </source>
</evidence>
<evidence type="ECO:0000256" key="3">
    <source>
        <dbReference type="ARBA" id="ARBA00022729"/>
    </source>
</evidence>
<dbReference type="STRING" id="1331007.AALB_3999"/>
<comment type="subcellular location">
    <subcellularLocation>
        <location evidence="1">Secreted</location>
    </subcellularLocation>
</comment>
<dbReference type="SUPFAM" id="SSF110296">
    <property type="entry name" value="Oligoxyloglucan reducing end-specific cellobiohydrolase"/>
    <property type="match status" value="1"/>
</dbReference>
<evidence type="ECO:0000256" key="5">
    <source>
        <dbReference type="SAM" id="MobiDB-lite"/>
    </source>
</evidence>
<gene>
    <name evidence="6" type="ORF">AALB_3999</name>
</gene>
<dbReference type="EMBL" id="BARX01000037">
    <property type="protein sequence ID" value="GAD03919.1"/>
    <property type="molecule type" value="Genomic_DNA"/>
</dbReference>
<evidence type="ECO:0000256" key="2">
    <source>
        <dbReference type="ARBA" id="ARBA00022525"/>
    </source>
</evidence>
<dbReference type="SUPFAM" id="SSF50969">
    <property type="entry name" value="YVTN repeat-like/Quinoprotein amine dehydrogenase"/>
    <property type="match status" value="1"/>
</dbReference>
<evidence type="ECO:0000313" key="6">
    <source>
        <dbReference type="EMBL" id="GAD03919.1"/>
    </source>
</evidence>
<dbReference type="Pfam" id="PF18884">
    <property type="entry name" value="TSP3_bac"/>
    <property type="match status" value="3"/>
</dbReference>
<comment type="caution">
    <text evidence="6">The sequence shown here is derived from an EMBL/GenBank/DDBJ whole genome shotgun (WGS) entry which is preliminary data.</text>
</comment>
<sequence length="4824" mass="525423">MIAGEGDDWLSVLIDIASQGSNLLIDGGTVLVGKELRFQAFGEQYTLGDVYNVGLFNQPYQSVNGALVNVDLPWKLVTKPAFTHSEPRITHVVPSGSITGRNTLYTLYGERLNEVVELNIANYSLSDAQFSVNQSATEISFSLAISQPGIYSVTASFANGENQVTLPAAVLTSQAIELTSVTSNNSTGRPDVLSDSGDDQIVLSGLGLEGKLEVFLLPVGSGWDIGDLQPVEYQLDNDTLVISSSPAAQSGTQYQVVVKRSSTNEVVYAEESMWLTVIDDTSPQLVGSDSLGYNQPLTLLFNEATSASGFSVIKHFKDYSERESIDISDRFELIPLNPSVIQLRIKSGTVEHNAEYSINVFGLKDLAGNSVEGGDYSDRFIAKDTLAPRDLRIQRVSDGRLVDLDMLLTRGREEFFEVSAIDNYGDTIAYTYRLSTAFGAPSSSWMSAAEQISAEIKEEFEYLELRLSARDSAGNPSQQSFRASLRDPLIELQSFHTNPEEPEESVRSELYFDLFGDIDMVNDTTMSVDKIRDGAPVNVYGSYSAATGLVKGSFLNPKIKDLLPDSSPVTPVELRARLNVIYGFGASKVFDQAYTLYLDRTAPTIEIVSPGDGEFIALDERTDVIIKSFDKYGIEKVEVRQNSGAWQQLTDPTKYSVVPNSEDLDKGILLDARAYDPNGNVSDIASVKLYPYDAEAGAPKVAFLSPENGSTFRESEPVTFEIVLRNVLDAEIFFDIGGVESDTAITQVSRLETDGERQFVTLKMPDIDENVVVLVRIQKANLKGFTFLNVANDDGIDEDMPVDLMPLQHVLTGTQIKVEAKQPVDMVDYSPLSAVEVQDPIDSQLVQTLEVGYPQYVDVSNIGEYVGVSSVLRDRSGHEKRYSQTVEKIPYFEAGEWAVKATVESTAESVIDMVVLAGLDGDNELLVGYANRSGGYRISNGSNTVIESDVGILESIKVGVHGVYVVSRIDAQRSVSRYPIERTGIVSQPSLTASVDGDLLDVAEDLLWFKQGKAIVAYIDAGDALVGVAAHTVSGESILSAKADGRSLLVLSTTGLRRLVVNTALIPAVALEHSIALANEASNFVVNQGAITTWHNNQLNNYQLLPDGHLITTDSLVVAGEIEDVVLDGEIRWIKLNDGQSRWLAVNKQEPVGYLAKSAERLTVVPQKMYMLGKVGELPTVFARQIHVANAELNSAISITEQAHTVELQLELAQKPFGQVSAAVFSGQRFVADAVVNLQSQGAYRWRIPRNALNGNSVTLITQSHLGLTEQVVDLVSERYSDVESQSPPELQSLAQGATVPVVTSLSIPSRASTADGVLGSYPISLAPINESQFVGWAEIASQDDAGFKLTVDGQNQLESQHPIVENQPDGLSVNILSPIAASSFASGSMVPVKYQTSGDELDSFRFAEIRLYDFNRNQLGRWLTADTNGEIDIPLPRQLSGDTYHVQVRVYHGDSYFYSQREVSFKVVARNQLPNPIVEGVYATAMVGAEVSYELTNASLELIGELQVFDNDGSLIAAGAKHVSFVVPNTQQLSVQAILRDSEGNRSTSEQRVAVISGVTVHVDDQVLPFDAMLGDAGQAWYAVGRQLFDHTGEMQTEMAGDITAILRLGDRLLLAVAEHGIQIVDPLENFQLLSTTSTSSNIGNMAIYADILLTEQELSLVAYQVKGNTLEQVAVNSWQNSSSQPYSGEGEIKAINATASGFTVLQGNNVLKFNGDLDTLGASQLLVLHELTEQRISIEAPISSLVKNGVEFVLTDQQLLIALLGQEVIGQVRLTESAEQIRVYGRYLLAISASLGQITLIDAVNPSELVMLGSYSISSTTGPTRSVWFDGKLWLGGEYGTIIEIHEIPRLPSLAYASPGNKGLVNDVVFQNGQVAVAAGYYGSLLYQRQAEQWQENSYPQKGYSQAVDKVAIDEQYAYLASHAFAKVERVALDDVAQSSAVAETVFSNVVADVLLATSTRIIAAQGNQLMIANKGNLSLVDSVSLPVGEAAIAMKHVGETLFVATSNRRLYRIHLGDMPFDPFVTVIESIVDGADESIRLLTHSSDALYFMQGDSLLKLSLLDYSTSSVSIVGLQKATALSYADGFAYLGYQSDLGSRVAVIDVTDMRVSDHLPTSFNDEITALAIDQDILAIGLANQGLRVYELNHQYHLPRPGLVSPVQGQSFVQGDWLALRLDDQEQVASVRYFINDAEVGGSDVSPFVVDALVPPSLRNGQPFYVKALVELQDGQHFQSQAVKALLQGEELPGNAFSVSLIKPSNGVATYVPKPLEIRAVVNDASVPVYQVEYLEAATAEGPYQVIGKHFGPEYVIYRDFGLESSGTFLKVRAVDVFGNLTESSPISFLRAEDAILPTIGDYQLTGALSNDGDIIEQHPYQIKVAVSDNESGVASAIMKRNGLMVAARFSDGDLVINEKGAVAGTQYNYQMEVVDNAGNRNVYQQEFTMVEDSAPVISNVEIIPAAVFEQGRFALNARFVDDVELRTAEMEWNDFVYPLSVSGKAVNHKGNYRDQRTERLSANSTELLTLRVIDNLGQLTEQQISVDLLQDNAPDLSLLAVEVDPASFYGGHARLTLSQFHMANEGDDPVSVEIVPTFPATMAMTRASFNPTDNNQGRLKLSLAMPTEEVAGNVYRFKIRLTDALGQQGESEEFSIPLWFRPNSLAFVNALAESSVNKAYLSAGEPASYRVAVLDRTGRRVPLQTINWLLQPYENGLAVGELIELGSQTSNVNGEVELSLDTALSTGLYQLSARLSNAAWLDTDPGINNIDVAMGVRILAGETVEVQLDYLPTQVAGEPTQLRFIARDAGNNMVELDNQTKVLVAFEQPGFYFGYADNVLVYPQVNGGEQAIISLKDGYAAVPMSVAQTAGTYNLSLALQDNAAVFASYELDGDNHFVARDQIDIDVVGANAALVTLEAIAQTNLQLGHPHRLEAGEVVTVQATLRDQYYNHVTTALPFEQDLANYDLLLEVNGSAVINQQSNSLSVAMSSGIATAEVTTSSVEKITVLGKELLDGGINLQRLGTLELDFLKSLPAIESLEVSIVDDSIISPLTMAFNEPVTQLSYGEILSVRSATSDELVEGEFIVDQQQVVFTPYEPLTLSECYEVNSNNSVLRGSAANDAPLPQRLNVCVPALRMQLPSYPYVLEGQEITLLVEKAASFNENDLQMRLVIDVEGDDPIYQVAELSSLSLSAPVHSDKVGYLDGTALSISLQARSANTVVASSHNRVTVHVLQTGGDFDQDGLSNELEFATDGLDPANPDSNGNGTLDGDDDLDGDGVANRDEVEHGTSLTNPDSDGDGLSDYDEIYVYGTNPLLKDTDGDGVPDYLEVEFGSDPNNAADVWVDPFYITDIQVNPIELTHQLDDGDNQFIFAVTATANVEGRVFAGIRLDNAYDLLELSSSDNTIASFDMSKPGALLQVQQAGTAELTIGLLENPSLFKTVALTVLEPNLGDQSVPRLQLLGREADHTLYLGADHARISFDIVSDAPYVLKGFALDGQLIDFYQTEFYCHRVEDSSENCNGTSAYVFADGQANTNDLSEALQETGRAAQRYVLSMPKGVPLETEGVLTALVVLIDFETENEVSWPIHKQLPMEEDPLPKAIINRELDDIFQVVEGQPFSLDYQLVDPAFNQLKVELIADGNVLGRIAKADAHQSALSMEKFYQVIELGESCDLTASWESIYNSEQIGELAYSGNTIINIAPYAYSDAASISYDAGMTWTKLLPKLPYAGDLWSLNLFSVAGDDDGNWIMATSSGFFASHDNGHTWFVREVLPTSWNMKVAATKEVMFASGSTGSAISFDGGIVWEAIDAPRFSKITLGEGGTWIGKSYSGGSNYYKTNDYGATWNELTDVQVFSESYISGIEAGKSGVWVAYSGSDHIAVSRDNGTSWSEFVLDENASSFMSIVADKMGNWVIASRGDIYVSADNAKTWNKQELSEDNYIYNVSIYLNEGASWVVFEYETYGTQCNAPNGIDSPVLFSSEFSGALLSLRITEFGVLGERTEEQELGLLEVVPAATCDNASIQLPANFASGYLATQWGLNRKLGNLPTTILDDLSWQSKYLEEVLAAIDLDESNDLIIEKNDFYVESNNLTELSLKLIDSGQELIVPMQLASNGRFYLSGYKEAIIAAAKAGPLSFVGTTPCGSQVPISLELEISEDVATTAIPKNLPIARNSSRTVELSLQDNGKNMLYLGVYVEVAGDAPYQLLGEISELKRMAKCTGNAYCLGDWDISQIWQKYAQQNSVSITAQVPIQTSLLSGAYPTWVLTIDANGNQSFVPLGELVVNEQTSIADYPNTNKWLVSHAGSIDASMVGSFQFTVEQGSFLTLQVPNADFYAQIYVLDEEGNLVYSSESLGEQELVAWFEPGEFTVYVSEIGYSLDQAKMGINPGSYGGDFNLVVESCGVSVVEQGNHNANSICWKNAQVSSGLAKQRRFATLELASQQALYKGDRDIKVDFGIVSDESFTVQDNFSINGKMLKQLQDEDCLYSNCAEGNSYVISSHWNHIRNDNSSGYSRYILNDLDILEGNYQLCASVRFDDLDITQAICKWIRSAEALKPSISLANGYEQGIVLAEGDTLDLQYELTNTSNNRYTTQLLMNGFPFNQEAYTSIHQPVFNPLTSNTYSNLEQLPWDESVKLCNAEEWHRVHNGRLGSSPIVGDGVYLSKLNSTTLEVVNTLNFNRELIDFDASISAFSVGDNSTWLVISGLDVMRSVDNGKSWSVVYSLGSSAYAIKAEHYEDGLWVLKNRGSFYFSLDDALTWNQVSPASGLSNSAKFSLTDNGSLLIVDKGDVYLSDPAFEVWSHSPLVDNSSSSYTDLFSLGDGLWSF</sequence>
<dbReference type="InterPro" id="IPR015943">
    <property type="entry name" value="WD40/YVTN_repeat-like_dom_sf"/>
</dbReference>
<protein>
    <submittedName>
        <fullName evidence="6">Uncharacterized protein</fullName>
    </submittedName>
</protein>
<dbReference type="InterPro" id="IPR036278">
    <property type="entry name" value="Sialidase_sf"/>
</dbReference>
<keyword evidence="7" id="KW-1185">Reference proteome</keyword>
<dbReference type="GO" id="GO:0005509">
    <property type="term" value="F:calcium ion binding"/>
    <property type="evidence" value="ECO:0007669"/>
    <property type="project" value="InterPro"/>
</dbReference>
<dbReference type="InterPro" id="IPR011044">
    <property type="entry name" value="Quino_amine_DH_bsu"/>
</dbReference>
<dbReference type="Gene3D" id="2.130.10.10">
    <property type="entry name" value="YVTN repeat-like/Quinoprotein amine dehydrogenase"/>
    <property type="match status" value="2"/>
</dbReference>
<name>R9PRD9_AGAAL</name>
<dbReference type="Proteomes" id="UP000014461">
    <property type="component" value="Unassembled WGS sequence"/>
</dbReference>
<keyword evidence="4" id="KW-0106">Calcium</keyword>
<evidence type="ECO:0000313" key="7">
    <source>
        <dbReference type="Proteomes" id="UP000014461"/>
    </source>
</evidence>
<accession>R9PRD9</accession>
<dbReference type="InterPro" id="IPR028974">
    <property type="entry name" value="TSP_type-3_rpt"/>
</dbReference>
<keyword evidence="2" id="KW-0964">Secreted</keyword>
<evidence type="ECO:0000256" key="4">
    <source>
        <dbReference type="ARBA" id="ARBA00022837"/>
    </source>
</evidence>
<organism evidence="6 7">
    <name type="scientific">Agarivorans albus MKT 106</name>
    <dbReference type="NCBI Taxonomy" id="1331007"/>
    <lineage>
        <taxon>Bacteria</taxon>
        <taxon>Pseudomonadati</taxon>
        <taxon>Pseudomonadota</taxon>
        <taxon>Gammaproteobacteria</taxon>
        <taxon>Alteromonadales</taxon>
        <taxon>Alteromonadaceae</taxon>
        <taxon>Agarivorans</taxon>
    </lineage>
</organism>
<proteinExistence type="predicted"/>
<dbReference type="CDD" id="cd15482">
    <property type="entry name" value="Sialidase_non-viral"/>
    <property type="match status" value="1"/>
</dbReference>
<dbReference type="PANTHER" id="PTHR37467:SF1">
    <property type="entry name" value="EXPORTED CALCIUM-BINDING GLYCOPROTEIN"/>
    <property type="match status" value="1"/>
</dbReference>
<keyword evidence="3" id="KW-0732">Signal</keyword>
<feature type="region of interest" description="Disordered" evidence="5">
    <location>
        <begin position="3250"/>
        <end position="3298"/>
    </location>
</feature>
<dbReference type="SUPFAM" id="SSF50939">
    <property type="entry name" value="Sialidases"/>
    <property type="match status" value="1"/>
</dbReference>
<reference evidence="6" key="1">
    <citation type="journal article" date="2013" name="Genome Announc.">
        <title>Draft Genome Sequence of Agarivorans albus Strain MKT 106T, an Agarolytic Marine Bacterium.</title>
        <authorList>
            <person name="Yasuike M."/>
            <person name="Nakamura Y."/>
            <person name="Kai W."/>
            <person name="Fujiwara A."/>
            <person name="Fukui Y."/>
            <person name="Satomi M."/>
            <person name="Sano M."/>
        </authorList>
    </citation>
    <scope>NUCLEOTIDE SEQUENCE [LARGE SCALE GENOMIC DNA]</scope>
</reference>
<dbReference type="SUPFAM" id="SSF103647">
    <property type="entry name" value="TSP type-3 repeat"/>
    <property type="match status" value="1"/>
</dbReference>
<dbReference type="InterPro" id="IPR059100">
    <property type="entry name" value="TSP3_bac"/>
</dbReference>
<dbReference type="InterPro" id="IPR053180">
    <property type="entry name" value="Ca-binding_acidic-repeat"/>
</dbReference>
<dbReference type="PANTHER" id="PTHR37467">
    <property type="entry name" value="EXPORTED CALCIUM-BINDING GLYCOPROTEIN-RELATED"/>
    <property type="match status" value="1"/>
</dbReference>